<feature type="compositionally biased region" description="Basic residues" evidence="3">
    <location>
        <begin position="1"/>
        <end position="32"/>
    </location>
</feature>
<feature type="region of interest" description="Disordered" evidence="3">
    <location>
        <begin position="1"/>
        <end position="93"/>
    </location>
</feature>
<evidence type="ECO:0000259" key="5">
    <source>
        <dbReference type="Pfam" id="PF10312"/>
    </source>
</evidence>
<dbReference type="GO" id="GO:0045292">
    <property type="term" value="P:mRNA cis splicing, via spliceosome"/>
    <property type="evidence" value="ECO:0007669"/>
    <property type="project" value="TreeGrafter"/>
</dbReference>
<sequence>MGRSRSRSRERHKKEKKRNRSKERSKKSKRNKYSSTSSTNSEESRSSPSFDRKLEKLRLEKQKQKSLEKKRMKEIETPEQKRERRLAKKLQKEERRRALVQNVLPESIPYTDTNNPFNDSNLTDVFVWNKKLETDGKTKLSQKEIEKLSRERIARNIAEMEELKRNRDARQSAKEDMEFIAREQEMRQHGDWRRTEDQFHLNQAKLRSKIRIKEGRAKSIDLLARYIAYGEENETNEEFELEDPLTYIKSCDIDDLEDLFADIKVYRVLDGRKHDKFWDDINIIAQSEIKKIQRKRSENIHSTLHEEVLKIFKGKSYDQLEQLSTQIQGKIANAGRGTDVGYWETLMEELHPFMARQRLRETHSKKIQIRLKRIREEQKANMNEHEKLNPAIDDMQPSTSSITKTETKPDVEEMEFKMPEIPRGPVTIPFDLAELETLDDEAKEQKWQLLDANQLEFVTLKMFAQGNYSPRYGAEDQAMPGLEILDENDDERKLNELRAQYDAEGANLTAQESEMMAAAQQNMAKDENAFSDEAELGKQTYLWSDKYRPRKPRYFNRVHTGFDWNKYNQTHYDIDNPPPKIVQGYRFNIFYPDLLESTQTPTFQVMECPDPDFAILKFKAGPPYEDIAFKIVNREWEINHKHGYKCQFQNGVLQLWFFFKRYRYRR</sequence>
<dbReference type="GO" id="GO:0005681">
    <property type="term" value="C:spliceosomal complex"/>
    <property type="evidence" value="ECO:0007669"/>
    <property type="project" value="TreeGrafter"/>
</dbReference>
<feature type="compositionally biased region" description="Basic and acidic residues" evidence="3">
    <location>
        <begin position="42"/>
        <end position="82"/>
    </location>
</feature>
<evidence type="ECO:0000259" key="4">
    <source>
        <dbReference type="Pfam" id="PF09732"/>
    </source>
</evidence>
<feature type="region of interest" description="Disordered" evidence="3">
    <location>
        <begin position="390"/>
        <end position="409"/>
    </location>
</feature>
<comment type="similarity">
    <text evidence="1">Belongs to the CACTIN family.</text>
</comment>
<dbReference type="InterPro" id="IPR018816">
    <property type="entry name" value="Cactin_central"/>
</dbReference>
<dbReference type="PANTHER" id="PTHR21737:SF4">
    <property type="entry name" value="SPLICING FACTOR CACTIN"/>
    <property type="match status" value="1"/>
</dbReference>
<evidence type="ECO:0000256" key="3">
    <source>
        <dbReference type="SAM" id="MobiDB-lite"/>
    </source>
</evidence>
<reference evidence="6" key="1">
    <citation type="submission" date="2022-01" db="EMBL/GenBank/DDBJ databases">
        <title>Genome Sequence Resource for Two Populations of Ditylenchus destructor, the Migratory Endoparasitic Phytonematode.</title>
        <authorList>
            <person name="Zhang H."/>
            <person name="Lin R."/>
            <person name="Xie B."/>
        </authorList>
    </citation>
    <scope>NUCLEOTIDE SEQUENCE</scope>
    <source>
        <strain evidence="6">BazhouSP</strain>
    </source>
</reference>
<dbReference type="Proteomes" id="UP001201812">
    <property type="component" value="Unassembled WGS sequence"/>
</dbReference>
<dbReference type="InterPro" id="IPR019134">
    <property type="entry name" value="Cactin_C"/>
</dbReference>
<dbReference type="GO" id="GO:0005737">
    <property type="term" value="C:cytoplasm"/>
    <property type="evidence" value="ECO:0007669"/>
    <property type="project" value="TreeGrafter"/>
</dbReference>
<keyword evidence="7" id="KW-1185">Reference proteome</keyword>
<feature type="domain" description="Splicing factor Cactin C-terminal" evidence="4">
    <location>
        <begin position="543"/>
        <end position="666"/>
    </location>
</feature>
<dbReference type="Pfam" id="PF10312">
    <property type="entry name" value="Cactin_mid"/>
    <property type="match status" value="1"/>
</dbReference>
<evidence type="ECO:0000313" key="7">
    <source>
        <dbReference type="Proteomes" id="UP001201812"/>
    </source>
</evidence>
<dbReference type="PANTHER" id="PTHR21737">
    <property type="entry name" value="POLYGLUTAMINE BINDING PROTEIN 1/MARVEL MEMBRANE-ASSOCIATING DOMAIN CONTAINING 3"/>
    <property type="match status" value="1"/>
</dbReference>
<gene>
    <name evidence="6" type="ORF">DdX_04145</name>
</gene>
<feature type="domain" description="Splicing factor cactin central" evidence="5">
    <location>
        <begin position="182"/>
        <end position="363"/>
    </location>
</feature>
<dbReference type="Pfam" id="PF09732">
    <property type="entry name" value="CactinC_cactus"/>
    <property type="match status" value="1"/>
</dbReference>
<evidence type="ECO:0000313" key="6">
    <source>
        <dbReference type="EMBL" id="KAI1723960.1"/>
    </source>
</evidence>
<accession>A0AAD4NBE2</accession>
<comment type="caution">
    <text evidence="6">The sequence shown here is derived from an EMBL/GenBank/DDBJ whole genome shotgun (WGS) entry which is preliminary data.</text>
</comment>
<evidence type="ECO:0000256" key="1">
    <source>
        <dbReference type="ARBA" id="ARBA00006895"/>
    </source>
</evidence>
<dbReference type="EMBL" id="JAKKPZ010000003">
    <property type="protein sequence ID" value="KAI1723960.1"/>
    <property type="molecule type" value="Genomic_DNA"/>
</dbReference>
<dbReference type="SMART" id="SM01050">
    <property type="entry name" value="CactinC_cactus"/>
    <property type="match status" value="1"/>
</dbReference>
<name>A0AAD4NBE2_9BILA</name>
<organism evidence="6 7">
    <name type="scientific">Ditylenchus destructor</name>
    <dbReference type="NCBI Taxonomy" id="166010"/>
    <lineage>
        <taxon>Eukaryota</taxon>
        <taxon>Metazoa</taxon>
        <taxon>Ecdysozoa</taxon>
        <taxon>Nematoda</taxon>
        <taxon>Chromadorea</taxon>
        <taxon>Rhabditida</taxon>
        <taxon>Tylenchina</taxon>
        <taxon>Tylenchomorpha</taxon>
        <taxon>Sphaerularioidea</taxon>
        <taxon>Anguinidae</taxon>
        <taxon>Anguininae</taxon>
        <taxon>Ditylenchus</taxon>
    </lineage>
</organism>
<evidence type="ECO:0000256" key="2">
    <source>
        <dbReference type="ARBA" id="ARBA00034534"/>
    </source>
</evidence>
<proteinExistence type="inferred from homology"/>
<dbReference type="AlphaFoldDB" id="A0AAD4NBE2"/>
<protein>
    <recommendedName>
        <fullName evidence="2">Splicing factor Cactin</fullName>
    </recommendedName>
</protein>